<evidence type="ECO:0000313" key="2">
    <source>
        <dbReference type="EMBL" id="KAG0151773.1"/>
    </source>
</evidence>
<feature type="region of interest" description="Disordered" evidence="1">
    <location>
        <begin position="1"/>
        <end position="115"/>
    </location>
</feature>
<sequence>MSEKANEAVSPGAVTSVPRRVDASQNSVQLNPDEEEIEGDEYPTQHHAGKVGLGPQYHAGGGLADKVEGFKDQVIGKLKKDPEKIQHGKEQASGELAKKEREKDMQEVSLSLPRA</sequence>
<dbReference type="EMBL" id="MU167211">
    <property type="protein sequence ID" value="KAG0151773.1"/>
    <property type="molecule type" value="Genomic_DNA"/>
</dbReference>
<keyword evidence="3" id="KW-1185">Reference proteome</keyword>
<dbReference type="AlphaFoldDB" id="A0A9P6NWS4"/>
<feature type="compositionally biased region" description="Basic and acidic residues" evidence="1">
    <location>
        <begin position="78"/>
        <end position="106"/>
    </location>
</feature>
<reference evidence="2" key="1">
    <citation type="submission" date="2013-11" db="EMBL/GenBank/DDBJ databases">
        <title>Genome sequence of the fusiform rust pathogen reveals effectors for host alternation and coevolution with pine.</title>
        <authorList>
            <consortium name="DOE Joint Genome Institute"/>
            <person name="Smith K."/>
            <person name="Pendleton A."/>
            <person name="Kubisiak T."/>
            <person name="Anderson C."/>
            <person name="Salamov A."/>
            <person name="Aerts A."/>
            <person name="Riley R."/>
            <person name="Clum A."/>
            <person name="Lindquist E."/>
            <person name="Ence D."/>
            <person name="Campbell M."/>
            <person name="Kronenberg Z."/>
            <person name="Feau N."/>
            <person name="Dhillon B."/>
            <person name="Hamelin R."/>
            <person name="Burleigh J."/>
            <person name="Smith J."/>
            <person name="Yandell M."/>
            <person name="Nelson C."/>
            <person name="Grigoriev I."/>
            <person name="Davis J."/>
        </authorList>
    </citation>
    <scope>NUCLEOTIDE SEQUENCE</scope>
    <source>
        <strain evidence="2">G11</strain>
    </source>
</reference>
<evidence type="ECO:0000313" key="3">
    <source>
        <dbReference type="Proteomes" id="UP000886653"/>
    </source>
</evidence>
<dbReference type="OrthoDB" id="2500073at2759"/>
<comment type="caution">
    <text evidence="2">The sequence shown here is derived from an EMBL/GenBank/DDBJ whole genome shotgun (WGS) entry which is preliminary data.</text>
</comment>
<feature type="compositionally biased region" description="Acidic residues" evidence="1">
    <location>
        <begin position="32"/>
        <end position="41"/>
    </location>
</feature>
<evidence type="ECO:0000256" key="1">
    <source>
        <dbReference type="SAM" id="MobiDB-lite"/>
    </source>
</evidence>
<dbReference type="Proteomes" id="UP000886653">
    <property type="component" value="Unassembled WGS sequence"/>
</dbReference>
<name>A0A9P6NWS4_9BASI</name>
<proteinExistence type="predicted"/>
<gene>
    <name evidence="2" type="ORF">CROQUDRAFT_129879</name>
</gene>
<protein>
    <submittedName>
        <fullName evidence="2">Uncharacterized protein</fullName>
    </submittedName>
</protein>
<accession>A0A9P6NWS4</accession>
<organism evidence="2 3">
    <name type="scientific">Cronartium quercuum f. sp. fusiforme G11</name>
    <dbReference type="NCBI Taxonomy" id="708437"/>
    <lineage>
        <taxon>Eukaryota</taxon>
        <taxon>Fungi</taxon>
        <taxon>Dikarya</taxon>
        <taxon>Basidiomycota</taxon>
        <taxon>Pucciniomycotina</taxon>
        <taxon>Pucciniomycetes</taxon>
        <taxon>Pucciniales</taxon>
        <taxon>Coleosporiaceae</taxon>
        <taxon>Cronartium</taxon>
    </lineage>
</organism>